<dbReference type="Pfam" id="PF20153">
    <property type="entry name" value="DUF6535"/>
    <property type="match status" value="1"/>
</dbReference>
<feature type="compositionally biased region" description="Basic and acidic residues" evidence="1">
    <location>
        <begin position="1"/>
        <end position="14"/>
    </location>
</feature>
<sequence>MSVELDRQPTRKYDSQATKVEEEDDSDEKTSETHSNAPRFSFSHASHSDNPYSSNRRETRIPKYTTASPVQAAQPELKEVYGEIPWHCGEPQRYGTPKKGDSWQKCRKLAEKYDTEMCDAWKEEVDKLLIFAGLFSATVTAFVAESYKWLSEDPGDSSLQLIAFIANSSSSLPDIPQYLLPQPFKVSPADVRINTVWFLSLTLALTAVLIGTLCLQWLREYQRDPALPHKDAVALRQMRYEGLLYWRVPEILSLLPILLQLSLILFFFGLLDLLWTRHNFVAACVTVSVGIVMLFLAITTTLPALQHAFTTDKFLRVHQCPYKSPQSWLFYRAGHIIFYIINLFELPWSKFDSTRFHRLLKSAGDLNWMTFDMRWRQFRDATEVIRGTPRMFKDSDDVIHGLQWINATFTQSVDAVYPVYHSLADLDISTACQTISGFYINGQIDNSTFRVMLDDRFSPTDCQKRDIISAYYLHLHQETHPVLKFSYMESVIRIINSQDVPQPFYDWLSEILQDLVSTTPSSSTSTLSLAALDPEIIVQILICIKKLLPLKYGLQAHDIVVAWGLLHHLLSPVLIASQDDRGGIGINVHLDHLRLACGMFEEFEEWITQGREIDRAERVSFCAEGMLTLFPPSVNLSWLEDICPEMYKAASLVRALEAQLVVLGGAEALILRDRWWSEYWKIYSPKEWENLRKAFERIAITITEDNDDDDDDEH</sequence>
<keyword evidence="2" id="KW-0472">Membrane</keyword>
<evidence type="ECO:0000256" key="2">
    <source>
        <dbReference type="SAM" id="Phobius"/>
    </source>
</evidence>
<keyword evidence="5" id="KW-1185">Reference proteome</keyword>
<dbReference type="InterPro" id="IPR045338">
    <property type="entry name" value="DUF6535"/>
</dbReference>
<proteinExistence type="predicted"/>
<feature type="compositionally biased region" description="Polar residues" evidence="1">
    <location>
        <begin position="34"/>
        <end position="54"/>
    </location>
</feature>
<organism evidence="4 5">
    <name type="scientific">Agrocybe pediades</name>
    <dbReference type="NCBI Taxonomy" id="84607"/>
    <lineage>
        <taxon>Eukaryota</taxon>
        <taxon>Fungi</taxon>
        <taxon>Dikarya</taxon>
        <taxon>Basidiomycota</taxon>
        <taxon>Agaricomycotina</taxon>
        <taxon>Agaricomycetes</taxon>
        <taxon>Agaricomycetidae</taxon>
        <taxon>Agaricales</taxon>
        <taxon>Agaricineae</taxon>
        <taxon>Strophariaceae</taxon>
        <taxon>Agrocybe</taxon>
    </lineage>
</organism>
<comment type="caution">
    <text evidence="4">The sequence shown here is derived from an EMBL/GenBank/DDBJ whole genome shotgun (WGS) entry which is preliminary data.</text>
</comment>
<evidence type="ECO:0000313" key="5">
    <source>
        <dbReference type="Proteomes" id="UP000521872"/>
    </source>
</evidence>
<dbReference type="EMBL" id="JAACJL010000061">
    <property type="protein sequence ID" value="KAF4609599.1"/>
    <property type="molecule type" value="Genomic_DNA"/>
</dbReference>
<feature type="domain" description="DUF6535" evidence="3">
    <location>
        <begin position="103"/>
        <end position="276"/>
    </location>
</feature>
<keyword evidence="2" id="KW-0812">Transmembrane</keyword>
<dbReference type="AlphaFoldDB" id="A0A8H4VIX6"/>
<gene>
    <name evidence="4" type="ORF">D9613_012314</name>
</gene>
<protein>
    <recommendedName>
        <fullName evidence="3">DUF6535 domain-containing protein</fullName>
    </recommendedName>
</protein>
<evidence type="ECO:0000313" key="4">
    <source>
        <dbReference type="EMBL" id="KAF4609599.1"/>
    </source>
</evidence>
<reference evidence="4 5" key="1">
    <citation type="submission" date="2019-12" db="EMBL/GenBank/DDBJ databases">
        <authorList>
            <person name="Floudas D."/>
            <person name="Bentzer J."/>
            <person name="Ahren D."/>
            <person name="Johansson T."/>
            <person name="Persson P."/>
            <person name="Tunlid A."/>
        </authorList>
    </citation>
    <scope>NUCLEOTIDE SEQUENCE [LARGE SCALE GENOMIC DNA]</scope>
    <source>
        <strain evidence="4 5">CBS 102.39</strain>
    </source>
</reference>
<feature type="transmembrane region" description="Helical" evidence="2">
    <location>
        <begin position="251"/>
        <end position="273"/>
    </location>
</feature>
<dbReference type="Proteomes" id="UP000521872">
    <property type="component" value="Unassembled WGS sequence"/>
</dbReference>
<feature type="transmembrane region" description="Helical" evidence="2">
    <location>
        <begin position="195"/>
        <end position="218"/>
    </location>
</feature>
<evidence type="ECO:0000256" key="1">
    <source>
        <dbReference type="SAM" id="MobiDB-lite"/>
    </source>
</evidence>
<feature type="transmembrane region" description="Helical" evidence="2">
    <location>
        <begin position="280"/>
        <end position="309"/>
    </location>
</feature>
<accession>A0A8H4VIX6</accession>
<keyword evidence="2" id="KW-1133">Transmembrane helix</keyword>
<evidence type="ECO:0000259" key="3">
    <source>
        <dbReference type="Pfam" id="PF20153"/>
    </source>
</evidence>
<name>A0A8H4VIX6_9AGAR</name>
<feature type="region of interest" description="Disordered" evidence="1">
    <location>
        <begin position="1"/>
        <end position="57"/>
    </location>
</feature>